<keyword evidence="1" id="KW-1133">Transmembrane helix</keyword>
<feature type="transmembrane region" description="Helical" evidence="1">
    <location>
        <begin position="93"/>
        <end position="110"/>
    </location>
</feature>
<keyword evidence="1" id="KW-0812">Transmembrane</keyword>
<dbReference type="RefSeq" id="WP_137603095.1">
    <property type="nucleotide sequence ID" value="NZ_JARPYR010000002.1"/>
</dbReference>
<evidence type="ECO:0000256" key="1">
    <source>
        <dbReference type="SAM" id="Phobius"/>
    </source>
</evidence>
<name>A0AAP5KTR6_9ENTE</name>
<protein>
    <submittedName>
        <fullName evidence="3">Uncharacterized protein</fullName>
    </submittedName>
</protein>
<feature type="transmembrane region" description="Helical" evidence="1">
    <location>
        <begin position="63"/>
        <end position="81"/>
    </location>
</feature>
<evidence type="ECO:0000313" key="2">
    <source>
        <dbReference type="EMBL" id="MDT2595800.1"/>
    </source>
</evidence>
<dbReference type="EMBL" id="JARPYR010000002">
    <property type="protein sequence ID" value="MDT2595800.1"/>
    <property type="molecule type" value="Genomic_DNA"/>
</dbReference>
<gene>
    <name evidence="3" type="ORF">P7D36_02650</name>
    <name evidence="2" type="ORF">P7D39_01955</name>
</gene>
<comment type="caution">
    <text evidence="3">The sequence shown here is derived from an EMBL/GenBank/DDBJ whole genome shotgun (WGS) entry which is preliminary data.</text>
</comment>
<dbReference type="Proteomes" id="UP001256547">
    <property type="component" value="Unassembled WGS sequence"/>
</dbReference>
<evidence type="ECO:0000313" key="3">
    <source>
        <dbReference type="EMBL" id="MDT2636412.1"/>
    </source>
</evidence>
<dbReference type="Proteomes" id="UP001245561">
    <property type="component" value="Unassembled WGS sequence"/>
</dbReference>
<keyword evidence="5" id="KW-1185">Reference proteome</keyword>
<dbReference type="EMBL" id="JARPYT010000002">
    <property type="protein sequence ID" value="MDT2636412.1"/>
    <property type="molecule type" value="Genomic_DNA"/>
</dbReference>
<dbReference type="AlphaFoldDB" id="A0AAP5KTR6"/>
<accession>A0AAP5KTR6</accession>
<reference evidence="3 5" key="1">
    <citation type="submission" date="2023-03" db="EMBL/GenBank/DDBJ databases">
        <authorList>
            <person name="Shen W."/>
            <person name="Cai J."/>
        </authorList>
    </citation>
    <scope>NUCLEOTIDE SEQUENCE</scope>
    <source>
        <strain evidence="3">P55-2</strain>
        <strain evidence="2 5">P72-2</strain>
    </source>
</reference>
<evidence type="ECO:0000313" key="4">
    <source>
        <dbReference type="Proteomes" id="UP001245561"/>
    </source>
</evidence>
<sequence>MIRKRKIINYYMKKQGFTKHDANKTADKTRPEFIEARTIYLTLFNDTKPTFADRTEHEKILRVYQVFSSIALFCYIIWLFLNGYLSRAQVADNFLLILLLINLAIISLLNEKITEKIHDKKINKVFQEDPEALKKLLRIEEIKREVFRAEYPEIKLVENRKQTTETINTPETRIKKFFSQVIEKLKSRK</sequence>
<organism evidence="3 4">
    <name type="scientific">Enterococcus dongliensis</name>
    <dbReference type="NCBI Taxonomy" id="2559925"/>
    <lineage>
        <taxon>Bacteria</taxon>
        <taxon>Bacillati</taxon>
        <taxon>Bacillota</taxon>
        <taxon>Bacilli</taxon>
        <taxon>Lactobacillales</taxon>
        <taxon>Enterococcaceae</taxon>
        <taxon>Enterococcus</taxon>
    </lineage>
</organism>
<keyword evidence="1" id="KW-0472">Membrane</keyword>
<proteinExistence type="predicted"/>
<evidence type="ECO:0000313" key="5">
    <source>
        <dbReference type="Proteomes" id="UP001256547"/>
    </source>
</evidence>